<dbReference type="EMBL" id="HACA01014380">
    <property type="protein sequence ID" value="CDW31741.1"/>
    <property type="molecule type" value="Transcribed_RNA"/>
</dbReference>
<protein>
    <submittedName>
        <fullName evidence="1">Zinc finger protein 729like [Aplysia californica]</fullName>
    </submittedName>
</protein>
<sequence length="44" mass="5068">MFMNAASKKDGHLINVIPTMLYVPNPLLNVVFFNDLFNPFPCKR</sequence>
<reference evidence="1" key="1">
    <citation type="submission" date="2014-05" db="EMBL/GenBank/DDBJ databases">
        <authorList>
            <person name="Chronopoulou M."/>
        </authorList>
    </citation>
    <scope>NUCLEOTIDE SEQUENCE</scope>
    <source>
        <tissue evidence="1">Whole organism</tissue>
    </source>
</reference>
<evidence type="ECO:0000313" key="1">
    <source>
        <dbReference type="EMBL" id="CDW31741.1"/>
    </source>
</evidence>
<organism evidence="1">
    <name type="scientific">Lepeophtheirus salmonis</name>
    <name type="common">Salmon louse</name>
    <name type="synonym">Caligus salmonis</name>
    <dbReference type="NCBI Taxonomy" id="72036"/>
    <lineage>
        <taxon>Eukaryota</taxon>
        <taxon>Metazoa</taxon>
        <taxon>Ecdysozoa</taxon>
        <taxon>Arthropoda</taxon>
        <taxon>Crustacea</taxon>
        <taxon>Multicrustacea</taxon>
        <taxon>Hexanauplia</taxon>
        <taxon>Copepoda</taxon>
        <taxon>Siphonostomatoida</taxon>
        <taxon>Caligidae</taxon>
        <taxon>Lepeophtheirus</taxon>
    </lineage>
</organism>
<name>A0A0K2U240_LEPSM</name>
<proteinExistence type="predicted"/>
<accession>A0A0K2U240</accession>
<dbReference type="AlphaFoldDB" id="A0A0K2U240"/>